<dbReference type="PROSITE" id="PS51257">
    <property type="entry name" value="PROKAR_LIPOPROTEIN"/>
    <property type="match status" value="1"/>
</dbReference>
<comment type="caution">
    <text evidence="2">The sequence shown here is derived from an EMBL/GenBank/DDBJ whole genome shotgun (WGS) entry which is preliminary data.</text>
</comment>
<gene>
    <name evidence="2" type="ORF">SGQ83_05295</name>
</gene>
<evidence type="ECO:0000313" key="2">
    <source>
        <dbReference type="EMBL" id="MDX6188756.1"/>
    </source>
</evidence>
<sequence>MKKLLFLFSALTIVLTSCANDDDNSSSEENYILPKIFSDGDIDFPNHQKRKITNTFSGNKLVSSVEENFKTLYTYEGNAIVKEELFLVFSDNSERKFSEVLRVYENGKLKSSIERMGFNAKKPNGQDAYRAEYTHVSDKLIALVTYSINLKTEVETKMDTVVMTFNGTNLIKYQSFVLNSTTPIVTELYEYDTKNRPHKNVLGFNFLNVSYPGFGNSNNVIKKTVTNEHIKTPTTFLINFTYNDKGYPTRILSLGFGNKVEENHEYTY</sequence>
<feature type="signal peptide" evidence="1">
    <location>
        <begin position="1"/>
        <end position="19"/>
    </location>
</feature>
<evidence type="ECO:0000313" key="3">
    <source>
        <dbReference type="Proteomes" id="UP001273350"/>
    </source>
</evidence>
<dbReference type="Proteomes" id="UP001273350">
    <property type="component" value="Unassembled WGS sequence"/>
</dbReference>
<reference evidence="2 3" key="1">
    <citation type="submission" date="2023-11" db="EMBL/GenBank/DDBJ databases">
        <title>Unpublished Manusciprt.</title>
        <authorList>
            <person name="Saticioglu I.B."/>
            <person name="Ay H."/>
            <person name="Ajmi N."/>
            <person name="Altun S."/>
            <person name="Duman M."/>
        </authorList>
    </citation>
    <scope>NUCLEOTIDE SEQUENCE [LARGE SCALE GENOMIC DNA]</scope>
    <source>
        <strain evidence="2 3">Fl-318</strain>
    </source>
</reference>
<name>A0ABU4R930_9FLAO</name>
<evidence type="ECO:0000256" key="1">
    <source>
        <dbReference type="SAM" id="SignalP"/>
    </source>
</evidence>
<keyword evidence="3" id="KW-1185">Reference proteome</keyword>
<proteinExistence type="predicted"/>
<protein>
    <recommendedName>
        <fullName evidence="4">DUF4595 domain-containing protein</fullName>
    </recommendedName>
</protein>
<evidence type="ECO:0008006" key="4">
    <source>
        <dbReference type="Google" id="ProtNLM"/>
    </source>
</evidence>
<keyword evidence="1" id="KW-0732">Signal</keyword>
<accession>A0ABU4R930</accession>
<dbReference type="RefSeq" id="WP_230004708.1">
    <property type="nucleotide sequence ID" value="NZ_CP087134.1"/>
</dbReference>
<feature type="chain" id="PRO_5047023079" description="DUF4595 domain-containing protein" evidence="1">
    <location>
        <begin position="20"/>
        <end position="268"/>
    </location>
</feature>
<organism evidence="2 3">
    <name type="scientific">Flavobacterium cupriresistens</name>
    <dbReference type="NCBI Taxonomy" id="2893885"/>
    <lineage>
        <taxon>Bacteria</taxon>
        <taxon>Pseudomonadati</taxon>
        <taxon>Bacteroidota</taxon>
        <taxon>Flavobacteriia</taxon>
        <taxon>Flavobacteriales</taxon>
        <taxon>Flavobacteriaceae</taxon>
        <taxon>Flavobacterium</taxon>
    </lineage>
</organism>
<dbReference type="EMBL" id="JAWXVI010000003">
    <property type="protein sequence ID" value="MDX6188756.1"/>
    <property type="molecule type" value="Genomic_DNA"/>
</dbReference>